<dbReference type="EMBL" id="LR797519">
    <property type="protein sequence ID" value="CAB4222114.1"/>
    <property type="molecule type" value="Genomic_DNA"/>
</dbReference>
<name>A0A6J5T5I6_9CAUD</name>
<gene>
    <name evidence="1" type="ORF">UFOVP1649_22</name>
</gene>
<accession>A0A6J5T5I6</accession>
<evidence type="ECO:0000313" key="1">
    <source>
        <dbReference type="EMBL" id="CAB4222114.1"/>
    </source>
</evidence>
<organism evidence="1">
    <name type="scientific">uncultured Caudovirales phage</name>
    <dbReference type="NCBI Taxonomy" id="2100421"/>
    <lineage>
        <taxon>Viruses</taxon>
        <taxon>Duplodnaviria</taxon>
        <taxon>Heunggongvirae</taxon>
        <taxon>Uroviricota</taxon>
        <taxon>Caudoviricetes</taxon>
        <taxon>Peduoviridae</taxon>
        <taxon>Maltschvirus</taxon>
        <taxon>Maltschvirus maltsch</taxon>
    </lineage>
</organism>
<sequence length="140" mass="15032">MAVYLNNGVVFKFGSSASPTNNLSSLVSSATLTWKYDALEITSMGDLSHKYVQGLQSGQLDLEVFNDSATTKTLQLFNTAVGQTYYCSLQQSSAATSAENPLYSFTVFVDSVTPINGAVGDMSTQTISWQLNSVVTKTES</sequence>
<reference evidence="1" key="1">
    <citation type="submission" date="2020-05" db="EMBL/GenBank/DDBJ databases">
        <authorList>
            <person name="Chiriac C."/>
            <person name="Salcher M."/>
            <person name="Ghai R."/>
            <person name="Kavagutti S V."/>
        </authorList>
    </citation>
    <scope>NUCLEOTIDE SEQUENCE</scope>
</reference>
<proteinExistence type="predicted"/>
<protein>
    <submittedName>
        <fullName evidence="1">Uncharacterized protein</fullName>
    </submittedName>
</protein>